<dbReference type="FunFam" id="3.40.640.10:FF:000025">
    <property type="entry name" value="Histidine decarboxylase"/>
    <property type="match status" value="1"/>
</dbReference>
<name>A0A250XKH9_9CHLO</name>
<dbReference type="PANTHER" id="PTHR11999:SF70">
    <property type="entry name" value="MIP05841P"/>
    <property type="match status" value="1"/>
</dbReference>
<accession>A0A250XKH9</accession>
<keyword evidence="5 7" id="KW-0456">Lyase</keyword>
<dbReference type="InterPro" id="IPR015424">
    <property type="entry name" value="PyrdxlP-dep_Trfase"/>
</dbReference>
<proteinExistence type="inferred from homology"/>
<evidence type="ECO:0000256" key="1">
    <source>
        <dbReference type="ARBA" id="ARBA00001933"/>
    </source>
</evidence>
<comment type="caution">
    <text evidence="8">The sequence shown here is derived from an EMBL/GenBank/DDBJ whole genome shotgun (WGS) entry which is preliminary data.</text>
</comment>
<dbReference type="AlphaFoldDB" id="A0A250XKH9"/>
<keyword evidence="3" id="KW-0210">Decarboxylase</keyword>
<reference evidence="8 9" key="1">
    <citation type="submission" date="2017-08" db="EMBL/GenBank/DDBJ databases">
        <title>Acidophilic green algal genome provides insights into adaptation to an acidic environment.</title>
        <authorList>
            <person name="Hirooka S."/>
            <person name="Hirose Y."/>
            <person name="Kanesaki Y."/>
            <person name="Higuchi S."/>
            <person name="Fujiwara T."/>
            <person name="Onuma R."/>
            <person name="Era A."/>
            <person name="Ohbayashi R."/>
            <person name="Uzuka A."/>
            <person name="Nozaki H."/>
            <person name="Yoshikawa H."/>
            <person name="Miyagishima S.Y."/>
        </authorList>
    </citation>
    <scope>NUCLEOTIDE SEQUENCE [LARGE SCALE GENOMIC DNA]</scope>
    <source>
        <strain evidence="8 9">NIES-2499</strain>
    </source>
</reference>
<dbReference type="Gene3D" id="3.40.640.10">
    <property type="entry name" value="Type I PLP-dependent aspartate aminotransferase-like (Major domain)"/>
    <property type="match status" value="1"/>
</dbReference>
<protein>
    <recommendedName>
        <fullName evidence="10">Tyrosine decarboxylase</fullName>
    </recommendedName>
</protein>
<evidence type="ECO:0000256" key="5">
    <source>
        <dbReference type="ARBA" id="ARBA00023239"/>
    </source>
</evidence>
<keyword evidence="9" id="KW-1185">Reference proteome</keyword>
<dbReference type="GO" id="GO:0030170">
    <property type="term" value="F:pyridoxal phosphate binding"/>
    <property type="evidence" value="ECO:0007669"/>
    <property type="project" value="InterPro"/>
</dbReference>
<gene>
    <name evidence="8" type="ORF">CEUSTIGMA_g11003.t1</name>
</gene>
<dbReference type="Pfam" id="PF00282">
    <property type="entry name" value="Pyridoxal_deC"/>
    <property type="match status" value="1"/>
</dbReference>
<sequence length="554" mass="61629">MKVSFRLRSSKSLSHFKPGHTAYRAANRRAFNHVERFHKRHASEIEDPVVLNEQTEGLIDDISRAGCSLHNPDPALLKDYTHPVDMSEFRKLGYEVVDWISDYFTQQLSTLPVKPNGIQPGYLPPLLEKEAPEEPQPWSQVFQDFKLKLLPGAVHWQHPLFFAYFPANTSAPAMLADMLSGAINMIGFSWAAGPVSTELEMVMMDWLGKLCGIPEKFLHSSASGGGGVIQGTASEASIVSILAARAKIMKGRPEADKLRLVAYSSNQAHSAFKKACMIADIDHVREIPATSVHHFALQPEALERVMQEDVDNGLLPFFVSVTIGTTSSCAVDPVKELAHVAGRHGAWTHVDAAYAGSAAICPEFHQQYFSGLELVDSYSFNPHKWLLTNFDCSALWVADSAPLKEAVSLTPVFLRGAGNAMDFKDWQMPLGRRFRALKLYFLLRMYGAESLRRYIRHHVALAQYVADRVAEDPRFEIAAPTRFGLVCFRLRGVSNEMNMKLLNTINASGDIFLIHTELEGKVTIRMAIGSSSTQLVHVQQGWLRIQEAATEVLA</sequence>
<evidence type="ECO:0000256" key="2">
    <source>
        <dbReference type="ARBA" id="ARBA00009533"/>
    </source>
</evidence>
<keyword evidence="4 6" id="KW-0663">Pyridoxal phosphate</keyword>
<dbReference type="Gene3D" id="3.90.1150.10">
    <property type="entry name" value="Aspartate Aminotransferase, domain 1"/>
    <property type="match status" value="1"/>
</dbReference>
<dbReference type="GO" id="GO:0005737">
    <property type="term" value="C:cytoplasm"/>
    <property type="evidence" value="ECO:0007669"/>
    <property type="project" value="TreeGrafter"/>
</dbReference>
<dbReference type="InterPro" id="IPR010977">
    <property type="entry name" value="Aromatic_deC"/>
</dbReference>
<dbReference type="EMBL" id="BEGY01000102">
    <property type="protein sequence ID" value="GAX83578.1"/>
    <property type="molecule type" value="Genomic_DNA"/>
</dbReference>
<evidence type="ECO:0000256" key="4">
    <source>
        <dbReference type="ARBA" id="ARBA00022898"/>
    </source>
</evidence>
<feature type="modified residue" description="N6-(pyridoxal phosphate)lysine" evidence="6">
    <location>
        <position position="384"/>
    </location>
</feature>
<dbReference type="GO" id="GO:0016831">
    <property type="term" value="F:carboxy-lyase activity"/>
    <property type="evidence" value="ECO:0007669"/>
    <property type="project" value="UniProtKB-KW"/>
</dbReference>
<dbReference type="Proteomes" id="UP000232323">
    <property type="component" value="Unassembled WGS sequence"/>
</dbReference>
<evidence type="ECO:0000256" key="7">
    <source>
        <dbReference type="RuleBase" id="RU000382"/>
    </source>
</evidence>
<dbReference type="InterPro" id="IPR015422">
    <property type="entry name" value="PyrdxlP-dep_Trfase_small"/>
</dbReference>
<dbReference type="CDD" id="cd06450">
    <property type="entry name" value="DOPA_deC_like"/>
    <property type="match status" value="1"/>
</dbReference>
<dbReference type="Gene3D" id="1.20.1340.10">
    <property type="entry name" value="dopa decarboxylase, N-terminal domain"/>
    <property type="match status" value="1"/>
</dbReference>
<evidence type="ECO:0000256" key="3">
    <source>
        <dbReference type="ARBA" id="ARBA00022793"/>
    </source>
</evidence>
<dbReference type="PANTHER" id="PTHR11999">
    <property type="entry name" value="GROUP II PYRIDOXAL-5-PHOSPHATE DECARBOXYLASE"/>
    <property type="match status" value="1"/>
</dbReference>
<dbReference type="STRING" id="1157962.A0A250XKH9"/>
<evidence type="ECO:0000313" key="9">
    <source>
        <dbReference type="Proteomes" id="UP000232323"/>
    </source>
</evidence>
<dbReference type="OrthoDB" id="639767at2759"/>
<organism evidence="8 9">
    <name type="scientific">Chlamydomonas eustigma</name>
    <dbReference type="NCBI Taxonomy" id="1157962"/>
    <lineage>
        <taxon>Eukaryota</taxon>
        <taxon>Viridiplantae</taxon>
        <taxon>Chlorophyta</taxon>
        <taxon>core chlorophytes</taxon>
        <taxon>Chlorophyceae</taxon>
        <taxon>CS clade</taxon>
        <taxon>Chlamydomonadales</taxon>
        <taxon>Chlamydomonadaceae</taxon>
        <taxon>Chlamydomonas</taxon>
    </lineage>
</organism>
<dbReference type="GO" id="GO:0019752">
    <property type="term" value="P:carboxylic acid metabolic process"/>
    <property type="evidence" value="ECO:0007669"/>
    <property type="project" value="InterPro"/>
</dbReference>
<dbReference type="SUPFAM" id="SSF53383">
    <property type="entry name" value="PLP-dependent transferases"/>
    <property type="match status" value="1"/>
</dbReference>
<evidence type="ECO:0000313" key="8">
    <source>
        <dbReference type="EMBL" id="GAX83578.1"/>
    </source>
</evidence>
<dbReference type="PRINTS" id="PR00800">
    <property type="entry name" value="YHDCRBOXLASE"/>
</dbReference>
<evidence type="ECO:0000256" key="6">
    <source>
        <dbReference type="PIRSR" id="PIRSR602129-50"/>
    </source>
</evidence>
<dbReference type="InterPro" id="IPR002129">
    <property type="entry name" value="PyrdxlP-dep_de-COase"/>
</dbReference>
<comment type="cofactor">
    <cofactor evidence="1 6 7">
        <name>pyridoxal 5'-phosphate</name>
        <dbReference type="ChEBI" id="CHEBI:597326"/>
    </cofactor>
</comment>
<evidence type="ECO:0008006" key="10">
    <source>
        <dbReference type="Google" id="ProtNLM"/>
    </source>
</evidence>
<comment type="similarity">
    <text evidence="2 7">Belongs to the group II decarboxylase family.</text>
</comment>
<dbReference type="InterPro" id="IPR015421">
    <property type="entry name" value="PyrdxlP-dep_Trfase_major"/>
</dbReference>
<dbReference type="GO" id="GO:0006520">
    <property type="term" value="P:amino acid metabolic process"/>
    <property type="evidence" value="ECO:0007669"/>
    <property type="project" value="InterPro"/>
</dbReference>